<feature type="coiled-coil region" evidence="1">
    <location>
        <begin position="463"/>
        <end position="497"/>
    </location>
</feature>
<feature type="region of interest" description="Disordered" evidence="2">
    <location>
        <begin position="748"/>
        <end position="769"/>
    </location>
</feature>
<gene>
    <name evidence="3" type="ORF">FDP41_010040</name>
</gene>
<dbReference type="OrthoDB" id="10423612at2759"/>
<dbReference type="OMA" id="KHERNDD"/>
<feature type="region of interest" description="Disordered" evidence="2">
    <location>
        <begin position="1"/>
        <end position="60"/>
    </location>
</feature>
<proteinExistence type="predicted"/>
<feature type="compositionally biased region" description="Basic and acidic residues" evidence="2">
    <location>
        <begin position="216"/>
        <end position="233"/>
    </location>
</feature>
<feature type="region of interest" description="Disordered" evidence="2">
    <location>
        <begin position="76"/>
        <end position="115"/>
    </location>
</feature>
<keyword evidence="1" id="KW-0175">Coiled coil</keyword>
<evidence type="ECO:0000313" key="3">
    <source>
        <dbReference type="EMBL" id="KAF0971817.1"/>
    </source>
</evidence>
<evidence type="ECO:0000256" key="2">
    <source>
        <dbReference type="SAM" id="MobiDB-lite"/>
    </source>
</evidence>
<accession>A0A6A5AZA4</accession>
<reference evidence="3 4" key="1">
    <citation type="journal article" date="2019" name="Sci. Rep.">
        <title>Nanopore sequencing improves the draft genome of the human pathogenic amoeba Naegleria fowleri.</title>
        <authorList>
            <person name="Liechti N."/>
            <person name="Schurch N."/>
            <person name="Bruggmann R."/>
            <person name="Wittwer M."/>
        </authorList>
    </citation>
    <scope>NUCLEOTIDE SEQUENCE [LARGE SCALE GENOMIC DNA]</scope>
    <source>
        <strain evidence="3 4">ATCC 30894</strain>
    </source>
</reference>
<evidence type="ECO:0000313" key="4">
    <source>
        <dbReference type="Proteomes" id="UP000444721"/>
    </source>
</evidence>
<dbReference type="AlphaFoldDB" id="A0A6A5AZA4"/>
<dbReference type="Proteomes" id="UP000444721">
    <property type="component" value="Unassembled WGS sequence"/>
</dbReference>
<name>A0A6A5AZA4_NAEFO</name>
<feature type="compositionally biased region" description="Basic and acidic residues" evidence="2">
    <location>
        <begin position="87"/>
        <end position="101"/>
    </location>
</feature>
<keyword evidence="4" id="KW-1185">Reference proteome</keyword>
<organism evidence="3 4">
    <name type="scientific">Naegleria fowleri</name>
    <name type="common">Brain eating amoeba</name>
    <dbReference type="NCBI Taxonomy" id="5763"/>
    <lineage>
        <taxon>Eukaryota</taxon>
        <taxon>Discoba</taxon>
        <taxon>Heterolobosea</taxon>
        <taxon>Tetramitia</taxon>
        <taxon>Eutetramitia</taxon>
        <taxon>Vahlkampfiidae</taxon>
        <taxon>Naegleria</taxon>
    </lineage>
</organism>
<dbReference type="VEuPathDB" id="AmoebaDB:NfTy_082000"/>
<evidence type="ECO:0000256" key="1">
    <source>
        <dbReference type="SAM" id="Coils"/>
    </source>
</evidence>
<feature type="compositionally biased region" description="Polar residues" evidence="2">
    <location>
        <begin position="1"/>
        <end position="13"/>
    </location>
</feature>
<feature type="compositionally biased region" description="Polar residues" evidence="2">
    <location>
        <begin position="247"/>
        <end position="267"/>
    </location>
</feature>
<dbReference type="VEuPathDB" id="AmoebaDB:FDP41_010040"/>
<feature type="region of interest" description="Disordered" evidence="2">
    <location>
        <begin position="595"/>
        <end position="621"/>
    </location>
</feature>
<dbReference type="EMBL" id="VFQX01000074">
    <property type="protein sequence ID" value="KAF0971817.1"/>
    <property type="molecule type" value="Genomic_DNA"/>
</dbReference>
<dbReference type="RefSeq" id="XP_044556533.1">
    <property type="nucleotide sequence ID" value="XM_044700296.1"/>
</dbReference>
<feature type="region of interest" description="Disordered" evidence="2">
    <location>
        <begin position="212"/>
        <end position="287"/>
    </location>
</feature>
<protein>
    <submittedName>
        <fullName evidence="3">Uncharacterized protein</fullName>
    </submittedName>
</protein>
<dbReference type="VEuPathDB" id="AmoebaDB:NF0076690"/>
<dbReference type="GeneID" id="68117255"/>
<sequence>MGKNKSVISTGSKDSGGASIASITSNRSTFSTMASSKNTAAKKNSAQQLKKTSASVIDSKKAPSVYDEILKTAFKKKPVPSTSSKGHTTDNIKQEKKKKDNILIPTQGNNDPYIEVPDEPPSVVTSQDRNEGSQQIIHHELHQEAMSTQESQLKEAVDQTMEHPRPLSTQDILYSSSSALQVAPVMTTQPTSHQSVKQQNQLSQSSTLMIPTYQPVDHDKPASNKHERNDDMQAPRSIFNDPKQTHVHSASHSVQLEPSTSKPNENALSPPETNIKESIDIPPMTHPTTVETLNERLTSKDDTFLSNNNSVNVSRVLPTETPVERISKITEEEKLKVKTFASRNLRYNDPDELFNFKTEDIVASGTSSSAVVENVFVVPQLSIEDVHEIIEEHEECKKSDGYPSEEEGEVIPHKSQELIFNDDVVVFESPEEDAKTLSSTGIDGSSDFDLQEAAELAVSTERLDEHLQKTLNLERENQLLEREIKHLEQEIKTKYSNDAFEKAFPVVEILSKPRGSKSIERYSETVNMTAEAEALKPPIESNENDEDLKFELELLKIVGEDFKNRKNNAKDTASPPEVVTATITTTMVSTTQLPNQTLAPPVEPPTLTEPKQDSLPAVSAISSQSQRLAEYKARRNARMKQAQNIIPSIPVLHPEPTKSREVVKESKVESKAAPSITDAMISTTNNPPTLPNDTNNTEEKIAAAIIDKKESTTLNETTTNFKPTHSQVQLVDTTQELNIQHISPIKTRSDKAFSPIKASPNRKNISRSMDKSSTFIAKEDVDHPSFSKHETLSRVTYLEKFMKDLKRKKQEEFDAFETKFAELRAYFEKQLEARDNAVHHLTHQNRMLKEKLTLTQSQIDDLSMVIEHILESQEKMEEAISVNNSKVITPKKGSNEMEDEPVSPVSGGGIGPFPSTSGEIHHQEDSTTVQQGPITSDSLPLLSPSTIKKRFNRDFEDERDTLLETPKLLNIQEGISVGLSNDGDVYLSIGKSSVPLGEYIKTL</sequence>
<feature type="compositionally biased region" description="Polar residues" evidence="2">
    <location>
        <begin position="21"/>
        <end position="56"/>
    </location>
</feature>
<comment type="caution">
    <text evidence="3">The sequence shown here is derived from an EMBL/GenBank/DDBJ whole genome shotgun (WGS) entry which is preliminary data.</text>
</comment>